<dbReference type="Proteomes" id="UP000268014">
    <property type="component" value="Unassembled WGS sequence"/>
</dbReference>
<evidence type="ECO:0000313" key="1">
    <source>
        <dbReference type="EMBL" id="VDO41524.1"/>
    </source>
</evidence>
<dbReference type="AlphaFoldDB" id="A0A3P7W2S5"/>
<accession>A0A3P7W2S5</accession>
<sequence length="84" mass="9686">MQFLKFIIVARIIRLRIGVQRFPLRVTTKVLFNSGEFFVVVEILRQRIRLRMGSSISGVPINLKNNRKGGGMEEPPIIKRQGHL</sequence>
<reference evidence="1 2" key="1">
    <citation type="submission" date="2018-11" db="EMBL/GenBank/DDBJ databases">
        <authorList>
            <consortium name="Pathogen Informatics"/>
        </authorList>
    </citation>
    <scope>NUCLEOTIDE SEQUENCE [LARGE SCALE GENOMIC DNA]</scope>
    <source>
        <strain evidence="1 2">MHpl1</strain>
    </source>
</reference>
<evidence type="ECO:0000313" key="2">
    <source>
        <dbReference type="Proteomes" id="UP000268014"/>
    </source>
</evidence>
<name>A0A3P7W2S5_HAEPC</name>
<protein>
    <submittedName>
        <fullName evidence="1">Uncharacterized protein</fullName>
    </submittedName>
</protein>
<dbReference type="EMBL" id="UZAF01017425">
    <property type="protein sequence ID" value="VDO41524.1"/>
    <property type="molecule type" value="Genomic_DNA"/>
</dbReference>
<gene>
    <name evidence="1" type="ORF">HPLM_LOCUS10921</name>
</gene>
<organism evidence="1 2">
    <name type="scientific">Haemonchus placei</name>
    <name type="common">Barber's pole worm</name>
    <dbReference type="NCBI Taxonomy" id="6290"/>
    <lineage>
        <taxon>Eukaryota</taxon>
        <taxon>Metazoa</taxon>
        <taxon>Ecdysozoa</taxon>
        <taxon>Nematoda</taxon>
        <taxon>Chromadorea</taxon>
        <taxon>Rhabditida</taxon>
        <taxon>Rhabditina</taxon>
        <taxon>Rhabditomorpha</taxon>
        <taxon>Strongyloidea</taxon>
        <taxon>Trichostrongylidae</taxon>
        <taxon>Haemonchus</taxon>
    </lineage>
</organism>
<proteinExistence type="predicted"/>
<keyword evidence="2" id="KW-1185">Reference proteome</keyword>